<keyword evidence="3" id="KW-1185">Reference proteome</keyword>
<feature type="region of interest" description="Disordered" evidence="1">
    <location>
        <begin position="1"/>
        <end position="55"/>
    </location>
</feature>
<dbReference type="AlphaFoldDB" id="A0A8T8SJ98"/>
<gene>
    <name evidence="2" type="ORF">A4X13_0g7565</name>
</gene>
<evidence type="ECO:0000256" key="1">
    <source>
        <dbReference type="SAM" id="MobiDB-lite"/>
    </source>
</evidence>
<evidence type="ECO:0000313" key="2">
    <source>
        <dbReference type="EMBL" id="KAE8241087.1"/>
    </source>
</evidence>
<organism evidence="2 3">
    <name type="scientific">Tilletia indica</name>
    <dbReference type="NCBI Taxonomy" id="43049"/>
    <lineage>
        <taxon>Eukaryota</taxon>
        <taxon>Fungi</taxon>
        <taxon>Dikarya</taxon>
        <taxon>Basidiomycota</taxon>
        <taxon>Ustilaginomycotina</taxon>
        <taxon>Exobasidiomycetes</taxon>
        <taxon>Tilletiales</taxon>
        <taxon>Tilletiaceae</taxon>
        <taxon>Tilletia</taxon>
    </lineage>
</organism>
<sequence length="55" mass="6032">ELDDNDCNLDGDGNNDELHLHSPAHIAVLPKTQRQAAHSGTETELPTGERRERGT</sequence>
<reference evidence="2" key="2">
    <citation type="journal article" date="2019" name="IMA Fungus">
        <title>Genome sequencing and comparison of five Tilletia species to identify candidate genes for the detection of regulated species infecting wheat.</title>
        <authorList>
            <person name="Nguyen H.D.T."/>
            <person name="Sultana T."/>
            <person name="Kesanakurti P."/>
            <person name="Hambleton S."/>
        </authorList>
    </citation>
    <scope>NUCLEOTIDE SEQUENCE</scope>
    <source>
        <strain evidence="2">DAOMC 236416</strain>
    </source>
</reference>
<evidence type="ECO:0000313" key="3">
    <source>
        <dbReference type="Proteomes" id="UP000077521"/>
    </source>
</evidence>
<feature type="non-terminal residue" evidence="2">
    <location>
        <position position="1"/>
    </location>
</feature>
<dbReference type="Proteomes" id="UP000077521">
    <property type="component" value="Unassembled WGS sequence"/>
</dbReference>
<reference evidence="2" key="1">
    <citation type="submission" date="2016-04" db="EMBL/GenBank/DDBJ databases">
        <authorList>
            <person name="Nguyen H.D."/>
            <person name="Samba Siva P."/>
            <person name="Cullis J."/>
            <person name="Levesque C.A."/>
            <person name="Hambleton S."/>
        </authorList>
    </citation>
    <scope>NUCLEOTIDE SEQUENCE</scope>
    <source>
        <strain evidence="2">DAOMC 236416</strain>
    </source>
</reference>
<name>A0A8T8SJ98_9BASI</name>
<comment type="caution">
    <text evidence="2">The sequence shown here is derived from an EMBL/GenBank/DDBJ whole genome shotgun (WGS) entry which is preliminary data.</text>
</comment>
<protein>
    <submittedName>
        <fullName evidence="2">Uncharacterized protein</fullName>
    </submittedName>
</protein>
<dbReference type="EMBL" id="LWDF02000973">
    <property type="protein sequence ID" value="KAE8241087.1"/>
    <property type="molecule type" value="Genomic_DNA"/>
</dbReference>
<accession>A0A8T8SJ98</accession>
<feature type="compositionally biased region" description="Acidic residues" evidence="1">
    <location>
        <begin position="1"/>
        <end position="15"/>
    </location>
</feature>
<feature type="compositionally biased region" description="Polar residues" evidence="1">
    <location>
        <begin position="32"/>
        <end position="44"/>
    </location>
</feature>
<proteinExistence type="predicted"/>